<sequence>MEKTEFDVQQALAIAKEVENVELVRQNALAAKDDMEKEELGRQNEPPAENAALRQQNGLAAEDELENAHLKWRNALAADDATFNIIFDAVRVGRAYKRSSLMPKEVVAVATKLRSAAAKRHLAAMKDADDADNKCGEALAQVNEQATARFIYDLAEEQSRRIDSQLDAVVDFLERDDPCNLDENSNSHADETLDARAGVTRGSDAAIAALTSRSGEALSGRNRVAHAEAPIGERIVGAASEEGDGSVTSSENSTSGRPQEIIELDDSE</sequence>
<dbReference type="Proteomes" id="UP001632037">
    <property type="component" value="Unassembled WGS sequence"/>
</dbReference>
<feature type="region of interest" description="Disordered" evidence="1">
    <location>
        <begin position="32"/>
        <end position="52"/>
    </location>
</feature>
<evidence type="ECO:0000313" key="2">
    <source>
        <dbReference type="EMBL" id="KAL3667400.1"/>
    </source>
</evidence>
<feature type="compositionally biased region" description="Basic and acidic residues" evidence="1">
    <location>
        <begin position="32"/>
        <end position="42"/>
    </location>
</feature>
<comment type="caution">
    <text evidence="2">The sequence shown here is derived from an EMBL/GenBank/DDBJ whole genome shotgun (WGS) entry which is preliminary data.</text>
</comment>
<feature type="region of interest" description="Disordered" evidence="1">
    <location>
        <begin position="229"/>
        <end position="268"/>
    </location>
</feature>
<dbReference type="AlphaFoldDB" id="A0ABD3FNQ2"/>
<organism evidence="2 3">
    <name type="scientific">Phytophthora oleae</name>
    <dbReference type="NCBI Taxonomy" id="2107226"/>
    <lineage>
        <taxon>Eukaryota</taxon>
        <taxon>Sar</taxon>
        <taxon>Stramenopiles</taxon>
        <taxon>Oomycota</taxon>
        <taxon>Peronosporomycetes</taxon>
        <taxon>Peronosporales</taxon>
        <taxon>Peronosporaceae</taxon>
        <taxon>Phytophthora</taxon>
    </lineage>
</organism>
<name>A0ABD3FNQ2_9STRA</name>
<accession>A0ABD3FNQ2</accession>
<feature type="compositionally biased region" description="Polar residues" evidence="1">
    <location>
        <begin position="246"/>
        <end position="257"/>
    </location>
</feature>
<gene>
    <name evidence="2" type="ORF">V7S43_007626</name>
</gene>
<dbReference type="EMBL" id="JBIMZQ010000014">
    <property type="protein sequence ID" value="KAL3667400.1"/>
    <property type="molecule type" value="Genomic_DNA"/>
</dbReference>
<reference evidence="2 3" key="1">
    <citation type="submission" date="2024-09" db="EMBL/GenBank/DDBJ databases">
        <title>Genome sequencing and assembly of Phytophthora oleae, isolate VK10A, causative agent of rot of olive drupes.</title>
        <authorList>
            <person name="Conti Taguali S."/>
            <person name="Riolo M."/>
            <person name="La Spada F."/>
            <person name="Cacciola S.O."/>
            <person name="Dionisio G."/>
        </authorList>
    </citation>
    <scope>NUCLEOTIDE SEQUENCE [LARGE SCALE GENOMIC DNA]</scope>
    <source>
        <strain evidence="2 3">VK10A</strain>
    </source>
</reference>
<evidence type="ECO:0000313" key="3">
    <source>
        <dbReference type="Proteomes" id="UP001632037"/>
    </source>
</evidence>
<protein>
    <submittedName>
        <fullName evidence="2">Uncharacterized protein</fullName>
    </submittedName>
</protein>
<proteinExistence type="predicted"/>
<keyword evidence="3" id="KW-1185">Reference proteome</keyword>
<evidence type="ECO:0000256" key="1">
    <source>
        <dbReference type="SAM" id="MobiDB-lite"/>
    </source>
</evidence>